<dbReference type="AlphaFoldDB" id="A0A3M3JDG7"/>
<dbReference type="EMBL" id="RBOV01000308">
    <property type="protein sequence ID" value="RMN08832.1"/>
    <property type="molecule type" value="Genomic_DNA"/>
</dbReference>
<name>A0A3M3JDG7_9PSED</name>
<proteinExistence type="predicted"/>
<reference evidence="1 2" key="1">
    <citation type="submission" date="2018-08" db="EMBL/GenBank/DDBJ databases">
        <title>Recombination of ecologically and evolutionarily significant loci maintains genetic cohesion in the Pseudomonas syringae species complex.</title>
        <authorList>
            <person name="Dillon M."/>
            <person name="Thakur S."/>
            <person name="Almeida R.N.D."/>
            <person name="Weir B.S."/>
            <person name="Guttman D.S."/>
        </authorList>
    </citation>
    <scope>NUCLEOTIDE SEQUENCE [LARGE SCALE GENOMIC DNA]</scope>
    <source>
        <strain evidence="1 2">ICMP 12341</strain>
    </source>
</reference>
<sequence>MLVKILDADPEFVDSLKLATGASTGSKAYVYAAERHADLRAQIVDLHSQNAALRRRLELALRTIQGARSAAALLLDHTGQLDFPDN</sequence>
<dbReference type="Proteomes" id="UP000271468">
    <property type="component" value="Unassembled WGS sequence"/>
</dbReference>
<gene>
    <name evidence="1" type="ORF">ALQ65_200137</name>
</gene>
<comment type="caution">
    <text evidence="1">The sequence shown here is derived from an EMBL/GenBank/DDBJ whole genome shotgun (WGS) entry which is preliminary data.</text>
</comment>
<accession>A0A3M3JDG7</accession>
<protein>
    <submittedName>
        <fullName evidence="1">Uncharacterized protein</fullName>
    </submittedName>
</protein>
<dbReference type="RefSeq" id="WP_147461932.1">
    <property type="nucleotide sequence ID" value="NZ_LJPZ01000206.1"/>
</dbReference>
<evidence type="ECO:0000313" key="2">
    <source>
        <dbReference type="Proteomes" id="UP000271468"/>
    </source>
</evidence>
<organism evidence="1 2">
    <name type="scientific">Pseudomonas syringae pv. coriandricola</name>
    <dbReference type="NCBI Taxonomy" id="264453"/>
    <lineage>
        <taxon>Bacteria</taxon>
        <taxon>Pseudomonadati</taxon>
        <taxon>Pseudomonadota</taxon>
        <taxon>Gammaproteobacteria</taxon>
        <taxon>Pseudomonadales</taxon>
        <taxon>Pseudomonadaceae</taxon>
        <taxon>Pseudomonas</taxon>
    </lineage>
</organism>
<evidence type="ECO:0000313" key="1">
    <source>
        <dbReference type="EMBL" id="RMN08832.1"/>
    </source>
</evidence>